<evidence type="ECO:0000256" key="7">
    <source>
        <dbReference type="SAM" id="Phobius"/>
    </source>
</evidence>
<evidence type="ECO:0000256" key="3">
    <source>
        <dbReference type="ARBA" id="ARBA00022692"/>
    </source>
</evidence>
<evidence type="ECO:0000313" key="8">
    <source>
        <dbReference type="Proteomes" id="UP000694857"/>
    </source>
</evidence>
<reference evidence="9" key="1">
    <citation type="submission" date="2025-08" db="UniProtKB">
        <authorList>
            <consortium name="RefSeq"/>
        </authorList>
    </citation>
    <scope>IDENTIFICATION</scope>
    <source>
        <tissue evidence="9">Epidermis and Blubber</tissue>
    </source>
</reference>
<dbReference type="Pfam" id="PF06140">
    <property type="entry name" value="Ifi-6-16"/>
    <property type="match status" value="1"/>
</dbReference>
<dbReference type="RefSeq" id="XP_036700088.1">
    <property type="nucleotide sequence ID" value="XM_036844193.1"/>
</dbReference>
<dbReference type="InterPro" id="IPR038213">
    <property type="entry name" value="IFI6/IFI27-like_sf"/>
</dbReference>
<gene>
    <name evidence="9" type="primary">LOC118890846</name>
</gene>
<feature type="transmembrane region" description="Helical" evidence="7">
    <location>
        <begin position="117"/>
        <end position="139"/>
    </location>
</feature>
<feature type="transmembrane region" description="Helical" evidence="7">
    <location>
        <begin position="177"/>
        <end position="196"/>
    </location>
</feature>
<evidence type="ECO:0000313" key="9">
    <source>
        <dbReference type="RefSeq" id="XP_036700088.1"/>
    </source>
</evidence>
<dbReference type="PANTHER" id="PTHR16932:SF2">
    <property type="entry name" value="INTERFERON ALPHA-INDUCIBLE PROTEIN 27, MITOCHONDRIAL"/>
    <property type="match status" value="1"/>
</dbReference>
<keyword evidence="5 7" id="KW-0472">Membrane</keyword>
<dbReference type="Proteomes" id="UP000694857">
    <property type="component" value="Chromosome 2"/>
</dbReference>
<proteinExistence type="inferred from homology"/>
<evidence type="ECO:0000256" key="5">
    <source>
        <dbReference type="ARBA" id="ARBA00023136"/>
    </source>
</evidence>
<evidence type="ECO:0000256" key="1">
    <source>
        <dbReference type="ARBA" id="ARBA00004141"/>
    </source>
</evidence>
<feature type="region of interest" description="Disordered" evidence="6">
    <location>
        <begin position="28"/>
        <end position="50"/>
    </location>
</feature>
<comment type="similarity">
    <text evidence="2">Belongs to the IFI6/IFI27 family.</text>
</comment>
<sequence length="197" mass="18980">MKAISLAACIPLGCTSGGWNCYKHPASDLPRTQTSSRPTDTVCREPGQSGRGSLWRYLGRTSLGLTMSSSAALAGATYTLGSLLGTLNGSYLLGCPAAALTTFPLGAKAAAAVVGGALAVGAVPTVLGAVGFTGAGIAASSLAAKMMSAAAIANGGGVAAGSLVATFQSVGSAGLSLSSRVLLGSAGFALVSLVVGL</sequence>
<dbReference type="GO" id="GO:0031966">
    <property type="term" value="C:mitochondrial membrane"/>
    <property type="evidence" value="ECO:0007669"/>
    <property type="project" value="TreeGrafter"/>
</dbReference>
<evidence type="ECO:0000256" key="4">
    <source>
        <dbReference type="ARBA" id="ARBA00022989"/>
    </source>
</evidence>
<protein>
    <submittedName>
        <fullName evidence="9">Interferon alpha-inducible protein 27, mitochondrial-like isoform X3</fullName>
    </submittedName>
</protein>
<dbReference type="GeneID" id="118890846"/>
<feature type="compositionally biased region" description="Polar residues" evidence="6">
    <location>
        <begin position="30"/>
        <end position="39"/>
    </location>
</feature>
<dbReference type="PANTHER" id="PTHR16932">
    <property type="entry name" value="INTERFERON ALPHA-INDUCIBLE PROTEIN 27"/>
    <property type="match status" value="1"/>
</dbReference>
<feature type="transmembrane region" description="Helical" evidence="7">
    <location>
        <begin position="151"/>
        <end position="171"/>
    </location>
</feature>
<keyword evidence="3 7" id="KW-0812">Transmembrane</keyword>
<dbReference type="InterPro" id="IPR009311">
    <property type="entry name" value="IFI6/IFI27-like"/>
</dbReference>
<dbReference type="Gene3D" id="6.10.110.10">
    <property type="match status" value="1"/>
</dbReference>
<feature type="transmembrane region" description="Helical" evidence="7">
    <location>
        <begin position="91"/>
        <end position="111"/>
    </location>
</feature>
<dbReference type="GO" id="GO:0097193">
    <property type="term" value="P:intrinsic apoptotic signaling pathway"/>
    <property type="evidence" value="ECO:0007669"/>
    <property type="project" value="TreeGrafter"/>
</dbReference>
<keyword evidence="4 7" id="KW-1133">Transmembrane helix</keyword>
<comment type="subcellular location">
    <subcellularLocation>
        <location evidence="1">Membrane</location>
        <topology evidence="1">Multi-pass membrane protein</topology>
    </subcellularLocation>
</comment>
<name>A0A8B8WS37_BALMU</name>
<accession>A0A8B8WS37</accession>
<dbReference type="AlphaFoldDB" id="A0A8B8WS37"/>
<evidence type="ECO:0000256" key="2">
    <source>
        <dbReference type="ARBA" id="ARBA00007262"/>
    </source>
</evidence>
<keyword evidence="8" id="KW-1185">Reference proteome</keyword>
<organism evidence="8 9">
    <name type="scientific">Balaenoptera musculus</name>
    <name type="common">Blue whale</name>
    <dbReference type="NCBI Taxonomy" id="9771"/>
    <lineage>
        <taxon>Eukaryota</taxon>
        <taxon>Metazoa</taxon>
        <taxon>Chordata</taxon>
        <taxon>Craniata</taxon>
        <taxon>Vertebrata</taxon>
        <taxon>Euteleostomi</taxon>
        <taxon>Mammalia</taxon>
        <taxon>Eutheria</taxon>
        <taxon>Laurasiatheria</taxon>
        <taxon>Artiodactyla</taxon>
        <taxon>Whippomorpha</taxon>
        <taxon>Cetacea</taxon>
        <taxon>Mysticeti</taxon>
        <taxon>Balaenopteridae</taxon>
        <taxon>Balaenoptera</taxon>
    </lineage>
</organism>
<dbReference type="GO" id="GO:0001836">
    <property type="term" value="P:release of cytochrome c from mitochondria"/>
    <property type="evidence" value="ECO:0007669"/>
    <property type="project" value="TreeGrafter"/>
</dbReference>
<evidence type="ECO:0000256" key="6">
    <source>
        <dbReference type="SAM" id="MobiDB-lite"/>
    </source>
</evidence>